<proteinExistence type="predicted"/>
<dbReference type="Proteomes" id="UP000572635">
    <property type="component" value="Unassembled WGS sequence"/>
</dbReference>
<gene>
    <name evidence="1" type="ORF">HDA36_004055</name>
</gene>
<name>A0A7W8QQX0_9ACTN</name>
<dbReference type="AlphaFoldDB" id="A0A7W8QQX0"/>
<keyword evidence="2" id="KW-1185">Reference proteome</keyword>
<organism evidence="1 2">
    <name type="scientific">Nocardiopsis composta</name>
    <dbReference type="NCBI Taxonomy" id="157465"/>
    <lineage>
        <taxon>Bacteria</taxon>
        <taxon>Bacillati</taxon>
        <taxon>Actinomycetota</taxon>
        <taxon>Actinomycetes</taxon>
        <taxon>Streptosporangiales</taxon>
        <taxon>Nocardiopsidaceae</taxon>
        <taxon>Nocardiopsis</taxon>
    </lineage>
</organism>
<dbReference type="RefSeq" id="WP_184394193.1">
    <property type="nucleotide sequence ID" value="NZ_BAAAJD010000040.1"/>
</dbReference>
<reference evidence="1 2" key="1">
    <citation type="submission" date="2020-08" db="EMBL/GenBank/DDBJ databases">
        <title>Sequencing the genomes of 1000 actinobacteria strains.</title>
        <authorList>
            <person name="Klenk H.-P."/>
        </authorList>
    </citation>
    <scope>NUCLEOTIDE SEQUENCE [LARGE SCALE GENOMIC DNA]</scope>
    <source>
        <strain evidence="1 2">DSM 44551</strain>
    </source>
</reference>
<accession>A0A7W8QQX0</accession>
<dbReference type="EMBL" id="JACHDB010000001">
    <property type="protein sequence ID" value="MBB5433971.1"/>
    <property type="molecule type" value="Genomic_DNA"/>
</dbReference>
<evidence type="ECO:0000313" key="2">
    <source>
        <dbReference type="Proteomes" id="UP000572635"/>
    </source>
</evidence>
<evidence type="ECO:0000313" key="1">
    <source>
        <dbReference type="EMBL" id="MBB5433971.1"/>
    </source>
</evidence>
<sequence>MSETSVTSLLQAADGSFVPVGEWDGEFEDPDHIDGAIVLSVDGEVFFDESLWDLVDQLWAYILNMLEELGEKDSAKTFFPDQPVELVFRRIGGGRLVISVDTGWRTKRTLQVDEADFARALLGGAEEFFTGMERLLPGRYGYQLDQLGQLKNRW</sequence>
<protein>
    <submittedName>
        <fullName evidence="1">Uncharacterized protein</fullName>
    </submittedName>
</protein>
<comment type="caution">
    <text evidence="1">The sequence shown here is derived from an EMBL/GenBank/DDBJ whole genome shotgun (WGS) entry which is preliminary data.</text>
</comment>